<dbReference type="KEGG" id="mstr:EGN60_03165"/>
<sequence length="97" mass="11073">MNMNEMLKKAKRMQAEMEKEEKLIEGQEFTVEKQGIVVVMDGHRKIKSLKLNEALIDPEDPELIQDLVMLAVNEAIDKVNEAFDEMSAKFSGNGFPF</sequence>
<reference evidence="5 7" key="2">
    <citation type="submission" date="2019-06" db="EMBL/GenBank/DDBJ databases">
        <title>A comparative genomics study of ostrich specific Mycoplasmas.</title>
        <authorList>
            <person name="Botes A."/>
            <person name="Nel T."/>
        </authorList>
    </citation>
    <scope>NUCLEOTIDE SEQUENCE [LARGE SCALE GENOMIC DNA]</scope>
    <source>
        <strain evidence="5 7">Ms01</strain>
    </source>
</reference>
<gene>
    <name evidence="4" type="ORF">EGN60_03165</name>
    <name evidence="5" type="ORF">FJM01_03040</name>
</gene>
<comment type="similarity">
    <text evidence="2">Belongs to the YbaB/EbfC family.</text>
</comment>
<evidence type="ECO:0000256" key="2">
    <source>
        <dbReference type="HAMAP-Rule" id="MF_00274"/>
    </source>
</evidence>
<dbReference type="GO" id="GO:0043590">
    <property type="term" value="C:bacterial nucleoid"/>
    <property type="evidence" value="ECO:0007669"/>
    <property type="project" value="UniProtKB-UniRule"/>
</dbReference>
<dbReference type="Proteomes" id="UP000317904">
    <property type="component" value="Unassembled WGS sequence"/>
</dbReference>
<dbReference type="EMBL" id="VFSY01000029">
    <property type="protein sequence ID" value="TPI01164.1"/>
    <property type="molecule type" value="Genomic_DNA"/>
</dbReference>
<reference evidence="4 6" key="1">
    <citation type="submission" date="2018-11" db="EMBL/GenBank/DDBJ databases">
        <title>Genome sequence of Mycoplasma struthionis sp. nov.</title>
        <authorList>
            <person name="Spergser J."/>
        </authorList>
    </citation>
    <scope>NUCLEOTIDE SEQUENCE [LARGE SCALE GENOMIC DNA]</scope>
    <source>
        <strain evidence="4 6">237IA</strain>
    </source>
</reference>
<evidence type="ECO:0000313" key="4">
    <source>
        <dbReference type="EMBL" id="AZG68923.1"/>
    </source>
</evidence>
<evidence type="ECO:0000313" key="7">
    <source>
        <dbReference type="Proteomes" id="UP000317904"/>
    </source>
</evidence>
<dbReference type="Gene3D" id="3.30.1310.10">
    <property type="entry name" value="Nucleoid-associated protein YbaB-like domain"/>
    <property type="match status" value="1"/>
</dbReference>
<evidence type="ECO:0000313" key="5">
    <source>
        <dbReference type="EMBL" id="TPI01164.1"/>
    </source>
</evidence>
<dbReference type="PANTHER" id="PTHR33449:SF1">
    <property type="entry name" value="NUCLEOID-ASSOCIATED PROTEIN YBAB"/>
    <property type="match status" value="1"/>
</dbReference>
<dbReference type="EMBL" id="CP034044">
    <property type="protein sequence ID" value="AZG68923.1"/>
    <property type="molecule type" value="Genomic_DNA"/>
</dbReference>
<accession>A0A3G8LGV1</accession>
<keyword evidence="1 2" id="KW-0238">DNA-binding</keyword>
<accession>A0A502M5G9</accession>
<comment type="subunit">
    <text evidence="2">Homodimer.</text>
</comment>
<dbReference type="InterPro" id="IPR004401">
    <property type="entry name" value="YbaB/EbfC"/>
</dbReference>
<comment type="subcellular location">
    <subcellularLocation>
        <location evidence="2">Cytoplasm</location>
        <location evidence="2">Nucleoid</location>
    </subcellularLocation>
</comment>
<dbReference type="HAMAP" id="MF_00274">
    <property type="entry name" value="DNA_YbaB_EbfC"/>
    <property type="match status" value="1"/>
</dbReference>
<evidence type="ECO:0000313" key="6">
    <source>
        <dbReference type="Proteomes" id="UP000275883"/>
    </source>
</evidence>
<organism evidence="4 6">
    <name type="scientific">Mycoplasma struthionis</name>
    <dbReference type="NCBI Taxonomy" id="538220"/>
    <lineage>
        <taxon>Bacteria</taxon>
        <taxon>Bacillati</taxon>
        <taxon>Mycoplasmatota</taxon>
        <taxon>Mollicutes</taxon>
        <taxon>Mycoplasmataceae</taxon>
        <taxon>Mycoplasma</taxon>
    </lineage>
</organism>
<dbReference type="AlphaFoldDB" id="A0A3G8LGV1"/>
<name>A0A3G8LGV1_9MOLU</name>
<keyword evidence="6" id="KW-1185">Reference proteome</keyword>
<comment type="function">
    <text evidence="2">Binds to DNA and alters its conformation. May be involved in regulation of gene expression, nucleoid organization and DNA protection.</text>
</comment>
<dbReference type="SUPFAM" id="SSF82607">
    <property type="entry name" value="YbaB-like"/>
    <property type="match status" value="1"/>
</dbReference>
<dbReference type="NCBIfam" id="TIGR00103">
    <property type="entry name" value="DNA_YbaB_EbfC"/>
    <property type="match status" value="1"/>
</dbReference>
<dbReference type="Pfam" id="PF02575">
    <property type="entry name" value="YbaB_DNA_bd"/>
    <property type="match status" value="1"/>
</dbReference>
<evidence type="ECO:0000256" key="3">
    <source>
        <dbReference type="SAM" id="Coils"/>
    </source>
</evidence>
<dbReference type="RefSeq" id="WP_124724616.1">
    <property type="nucleotide sequence ID" value="NZ_CP034044.1"/>
</dbReference>
<dbReference type="InterPro" id="IPR036894">
    <property type="entry name" value="YbaB-like_sf"/>
</dbReference>
<keyword evidence="2" id="KW-0963">Cytoplasm</keyword>
<dbReference type="GO" id="GO:0005829">
    <property type="term" value="C:cytosol"/>
    <property type="evidence" value="ECO:0007669"/>
    <property type="project" value="TreeGrafter"/>
</dbReference>
<dbReference type="GO" id="GO:0003677">
    <property type="term" value="F:DNA binding"/>
    <property type="evidence" value="ECO:0007669"/>
    <property type="project" value="UniProtKB-UniRule"/>
</dbReference>
<proteinExistence type="inferred from homology"/>
<dbReference type="PIRSF" id="PIRSF004555">
    <property type="entry name" value="UCP004555"/>
    <property type="match status" value="1"/>
</dbReference>
<protein>
    <recommendedName>
        <fullName evidence="2">Nucleoid-associated protein EGN60_03165</fullName>
    </recommendedName>
</protein>
<keyword evidence="3" id="KW-0175">Coiled coil</keyword>
<evidence type="ECO:0000256" key="1">
    <source>
        <dbReference type="ARBA" id="ARBA00023125"/>
    </source>
</evidence>
<feature type="coiled-coil region" evidence="3">
    <location>
        <begin position="3"/>
        <end position="30"/>
    </location>
</feature>
<dbReference type="Proteomes" id="UP000275883">
    <property type="component" value="Chromosome"/>
</dbReference>
<dbReference type="PANTHER" id="PTHR33449">
    <property type="entry name" value="NUCLEOID-ASSOCIATED PROTEIN YBAB"/>
    <property type="match status" value="1"/>
</dbReference>
<dbReference type="OrthoDB" id="399030at2"/>